<dbReference type="GO" id="GO:0015949">
    <property type="term" value="P:nucleobase-containing small molecule interconversion"/>
    <property type="evidence" value="ECO:0007669"/>
    <property type="project" value="UniProtKB-ARBA"/>
</dbReference>
<evidence type="ECO:0000259" key="4">
    <source>
        <dbReference type="PROSITE" id="PS51880"/>
    </source>
</evidence>
<dbReference type="SUPFAM" id="SSF81271">
    <property type="entry name" value="TGS-like"/>
    <property type="match status" value="1"/>
</dbReference>
<dbReference type="PANTHER" id="PTHR21262">
    <property type="entry name" value="GUANOSINE-3',5'-BIS DIPHOSPHATE 3'-PYROPHOSPHOHYDROLASE"/>
    <property type="match status" value="1"/>
</dbReference>
<evidence type="ECO:0000259" key="3">
    <source>
        <dbReference type="PROSITE" id="PS51831"/>
    </source>
</evidence>
<dbReference type="RefSeq" id="WP_005989685.1">
    <property type="nucleotide sequence ID" value="NZ_AOSV01000040.1"/>
</dbReference>
<organism evidence="5 6">
    <name type="scientific">Desulfocurvibacter africanus PCS</name>
    <dbReference type="NCBI Taxonomy" id="1262666"/>
    <lineage>
        <taxon>Bacteria</taxon>
        <taxon>Pseudomonadati</taxon>
        <taxon>Thermodesulfobacteriota</taxon>
        <taxon>Desulfovibrionia</taxon>
        <taxon>Desulfovibrionales</taxon>
        <taxon>Desulfovibrionaceae</taxon>
        <taxon>Desulfocurvibacter</taxon>
    </lineage>
</organism>
<dbReference type="PROSITE" id="PS51880">
    <property type="entry name" value="TGS"/>
    <property type="match status" value="1"/>
</dbReference>
<dbReference type="Pfam" id="PF04607">
    <property type="entry name" value="RelA_SpoT"/>
    <property type="match status" value="1"/>
</dbReference>
<dbReference type="PANTHER" id="PTHR21262:SF36">
    <property type="entry name" value="BIFUNCTIONAL (P)PPGPP SYNTHASE_HYDROLASE SPOT"/>
    <property type="match status" value="1"/>
</dbReference>
<dbReference type="SUPFAM" id="SSF81301">
    <property type="entry name" value="Nucleotidyltransferase"/>
    <property type="match status" value="1"/>
</dbReference>
<dbReference type="InterPro" id="IPR043519">
    <property type="entry name" value="NT_sf"/>
</dbReference>
<name>M5Q0I9_DESAF</name>
<dbReference type="InterPro" id="IPR012676">
    <property type="entry name" value="TGS-like"/>
</dbReference>
<evidence type="ECO:0000313" key="6">
    <source>
        <dbReference type="Proteomes" id="UP000011922"/>
    </source>
</evidence>
<dbReference type="Gene3D" id="3.10.20.30">
    <property type="match status" value="1"/>
</dbReference>
<evidence type="ECO:0000313" key="5">
    <source>
        <dbReference type="EMBL" id="EMG35718.1"/>
    </source>
</evidence>
<dbReference type="InterPro" id="IPR006674">
    <property type="entry name" value="HD_domain"/>
</dbReference>
<dbReference type="PROSITE" id="PS51831">
    <property type="entry name" value="HD"/>
    <property type="match status" value="1"/>
</dbReference>
<dbReference type="NCBIfam" id="TIGR00691">
    <property type="entry name" value="spoT_relA"/>
    <property type="match status" value="1"/>
</dbReference>
<dbReference type="CDD" id="cd01668">
    <property type="entry name" value="TGS_RSH"/>
    <property type="match status" value="1"/>
</dbReference>
<dbReference type="Pfam" id="PF02824">
    <property type="entry name" value="TGS"/>
    <property type="match status" value="1"/>
</dbReference>
<dbReference type="GO" id="GO:0005886">
    <property type="term" value="C:plasma membrane"/>
    <property type="evidence" value="ECO:0007669"/>
    <property type="project" value="TreeGrafter"/>
</dbReference>
<dbReference type="Pfam" id="PF19296">
    <property type="entry name" value="RelA_AH_RIS"/>
    <property type="match status" value="1"/>
</dbReference>
<comment type="caution">
    <text evidence="5">The sequence shown here is derived from an EMBL/GenBank/DDBJ whole genome shotgun (WGS) entry which is preliminary data.</text>
</comment>
<evidence type="ECO:0000256" key="1">
    <source>
        <dbReference type="RuleBase" id="RU003847"/>
    </source>
</evidence>
<dbReference type="GO" id="GO:0015969">
    <property type="term" value="P:guanosine tetraphosphate metabolic process"/>
    <property type="evidence" value="ECO:0007669"/>
    <property type="project" value="InterPro"/>
</dbReference>
<dbReference type="SUPFAM" id="SSF55021">
    <property type="entry name" value="ACT-like"/>
    <property type="match status" value="1"/>
</dbReference>
<dbReference type="InterPro" id="IPR002912">
    <property type="entry name" value="ACT_dom"/>
</dbReference>
<accession>M5Q0I9</accession>
<dbReference type="InterPro" id="IPR007685">
    <property type="entry name" value="RelA_SpoT"/>
</dbReference>
<comment type="similarity">
    <text evidence="1">Belongs to the relA/spoT family.</text>
</comment>
<dbReference type="InterPro" id="IPR033655">
    <property type="entry name" value="TGS_RelA/SpoT"/>
</dbReference>
<dbReference type="SMART" id="SM00471">
    <property type="entry name" value="HDc"/>
    <property type="match status" value="1"/>
</dbReference>
<dbReference type="GO" id="GO:0008893">
    <property type="term" value="F:guanosine-3',5'-bis(diphosphate) 3'-diphosphatase activity"/>
    <property type="evidence" value="ECO:0007669"/>
    <property type="project" value="TreeGrafter"/>
</dbReference>
<dbReference type="FunFam" id="3.30.460.10:FF:000001">
    <property type="entry name" value="GTP pyrophosphokinase RelA"/>
    <property type="match status" value="1"/>
</dbReference>
<feature type="domain" description="HD" evidence="3">
    <location>
        <begin position="45"/>
        <end position="144"/>
    </location>
</feature>
<dbReference type="FunFam" id="3.10.20.30:FF:000002">
    <property type="entry name" value="GTP pyrophosphokinase (RelA/SpoT)"/>
    <property type="match status" value="1"/>
</dbReference>
<dbReference type="Proteomes" id="UP000011922">
    <property type="component" value="Unassembled WGS sequence"/>
</dbReference>
<dbReference type="GO" id="GO:0042594">
    <property type="term" value="P:response to starvation"/>
    <property type="evidence" value="ECO:0007669"/>
    <property type="project" value="TreeGrafter"/>
</dbReference>
<dbReference type="CDD" id="cd05399">
    <property type="entry name" value="NT_Rel-Spo_like"/>
    <property type="match status" value="1"/>
</dbReference>
<comment type="function">
    <text evidence="1">In eubacteria ppGpp (guanosine 3'-diphosphate 5'-diphosphate) is a mediator of the stringent response that coordinates a variety of cellular activities in response to changes in nutritional abundance.</text>
</comment>
<sequence length="715" mass="80817">MIRIHEIIDKVLSYHPEPNVALIQKAYVFAAAAHAGQTRLSGEPYMSHPLEVANILADMRLDEFAIVSALLHDTVEDTKATVDEIESKFGKEVAHIVDGVTKISKMTFETKAQAQAENIRKMIVAMAEDIRVIMIKLADRLHNMRTLDFQKPEKQKRIAQETLDIYAPLANRLGLHFIKTELEDLCFMYTRPDAYGQLKKGVEHYQDIGHEYIAKVIDLLNDMLGRNKIKGRVLGRTKHLYSIHNKMLQQSLTLDQVYDLMAFRVIVSTIRDCYAVLGEVHSIWKPVPGRFKDYISMPKPNMYQSLHTTVIGPDGERIEIQIRTEEMHRLAEYGVAAHWQYKEGGGGKPRDVERFSWLREILDWQKETRDPREFMRSLRVDLSEDQVYVFTPRGDVKSLPEGATPVDFAYMVHSEVGDHCAGAKVNGRLVPLSTKLKNGDTVEVITDAQRHPSRDWLKYVKSGKAIQRIKYFIRTEERQRSIVLAKEILEKEGRKLGVNFSKAMQEGKFEPLAAEFSFSSAEELLVSVGYGRITPRKVLHRLMPAKPEEDKAHTPIEVQAEEAPRPKSTDKVRIRGVDDMLVRYAGCCDPLPGEPIVGYITRGRGVTVHTADCPNVQALEPERLLDIYWEGEENVPHPAKISIRARNVKGALAQISEVLAAEGVNIDSGSFLSSEDGVSELVFKVEVKNSAHLYATLDKLNKLPMVIDAGRIALA</sequence>
<dbReference type="InterPro" id="IPR012675">
    <property type="entry name" value="Beta-grasp_dom_sf"/>
</dbReference>
<dbReference type="OrthoDB" id="9805041at2"/>
<dbReference type="Gene3D" id="1.10.3210.10">
    <property type="entry name" value="Hypothetical protein af1432"/>
    <property type="match status" value="1"/>
</dbReference>
<dbReference type="InterPro" id="IPR003607">
    <property type="entry name" value="HD/PDEase_dom"/>
</dbReference>
<dbReference type="PROSITE" id="PS51671">
    <property type="entry name" value="ACT"/>
    <property type="match status" value="1"/>
</dbReference>
<dbReference type="AlphaFoldDB" id="M5Q0I9"/>
<feature type="domain" description="ACT" evidence="2">
    <location>
        <begin position="640"/>
        <end position="714"/>
    </location>
</feature>
<proteinExistence type="inferred from homology"/>
<dbReference type="InterPro" id="IPR045865">
    <property type="entry name" value="ACT-like_dom_sf"/>
</dbReference>
<dbReference type="CDD" id="cd04876">
    <property type="entry name" value="ACT_RelA-SpoT"/>
    <property type="match status" value="1"/>
</dbReference>
<dbReference type="InterPro" id="IPR004095">
    <property type="entry name" value="TGS"/>
</dbReference>
<dbReference type="EMBL" id="AOSV01000040">
    <property type="protein sequence ID" value="EMG35718.1"/>
    <property type="molecule type" value="Genomic_DNA"/>
</dbReference>
<dbReference type="SUPFAM" id="SSF109604">
    <property type="entry name" value="HD-domain/PDEase-like"/>
    <property type="match status" value="1"/>
</dbReference>
<evidence type="ECO:0000259" key="2">
    <source>
        <dbReference type="PROSITE" id="PS51671"/>
    </source>
</evidence>
<dbReference type="Pfam" id="PF13291">
    <property type="entry name" value="ACT_4"/>
    <property type="match status" value="1"/>
</dbReference>
<dbReference type="SMART" id="SM00954">
    <property type="entry name" value="RelA_SpoT"/>
    <property type="match status" value="1"/>
</dbReference>
<dbReference type="GO" id="GO:0008728">
    <property type="term" value="F:GTP diphosphokinase activity"/>
    <property type="evidence" value="ECO:0007669"/>
    <property type="project" value="TreeGrafter"/>
</dbReference>
<dbReference type="Gene3D" id="3.30.70.260">
    <property type="match status" value="1"/>
</dbReference>
<dbReference type="InterPro" id="IPR045600">
    <property type="entry name" value="RelA/SpoT_AH_RIS"/>
</dbReference>
<dbReference type="InterPro" id="IPR004811">
    <property type="entry name" value="RelA/Spo_fam"/>
</dbReference>
<reference evidence="5 6" key="1">
    <citation type="journal article" date="2013" name="Genome Announc.">
        <title>Draft Genome Sequence for Desulfovibrio africanus Strain PCS.</title>
        <authorList>
            <person name="Brown S.D."/>
            <person name="Utturkar S.M."/>
            <person name="Arkin A.P."/>
            <person name="Deutschbauer A.M."/>
            <person name="Elias D.A."/>
            <person name="Hazen T.C."/>
            <person name="Chakraborty R."/>
        </authorList>
    </citation>
    <scope>NUCLEOTIDE SEQUENCE [LARGE SCALE GENOMIC DNA]</scope>
    <source>
        <strain evidence="5 6">PCS</strain>
    </source>
</reference>
<dbReference type="CDD" id="cd00077">
    <property type="entry name" value="HDc"/>
    <property type="match status" value="1"/>
</dbReference>
<dbReference type="PATRIC" id="fig|1262666.3.peg.3610"/>
<gene>
    <name evidence="5" type="ORF">PCS_03545</name>
</gene>
<dbReference type="Pfam" id="PF13328">
    <property type="entry name" value="HD_4"/>
    <property type="match status" value="1"/>
</dbReference>
<protein>
    <submittedName>
        <fullName evidence="5">(P)ppGpp synthetase, RelA/SpoT family</fullName>
    </submittedName>
</protein>
<feature type="domain" description="TGS" evidence="4">
    <location>
        <begin position="385"/>
        <end position="446"/>
    </location>
</feature>
<dbReference type="FunFam" id="1.10.3210.10:FF:000001">
    <property type="entry name" value="GTP pyrophosphokinase RelA"/>
    <property type="match status" value="1"/>
</dbReference>
<dbReference type="Gene3D" id="3.30.460.10">
    <property type="entry name" value="Beta Polymerase, domain 2"/>
    <property type="match status" value="1"/>
</dbReference>